<proteinExistence type="inferred from homology"/>
<dbReference type="Proteomes" id="UP000064967">
    <property type="component" value="Chromosome"/>
</dbReference>
<gene>
    <name evidence="7" type="ORF">AKJ09_02375</name>
</gene>
<comment type="similarity">
    <text evidence="1">Belongs to the LysR transcriptional regulatory family.</text>
</comment>
<dbReference type="SUPFAM" id="SSF53850">
    <property type="entry name" value="Periplasmic binding protein-like II"/>
    <property type="match status" value="1"/>
</dbReference>
<evidence type="ECO:0000313" key="8">
    <source>
        <dbReference type="Proteomes" id="UP000064967"/>
    </source>
</evidence>
<dbReference type="RefSeq" id="WP_146647107.1">
    <property type="nucleotide sequence ID" value="NZ_CP012333.1"/>
</dbReference>
<evidence type="ECO:0000256" key="5">
    <source>
        <dbReference type="SAM" id="MobiDB-lite"/>
    </source>
</evidence>
<dbReference type="STRING" id="1391654.AKJ09_02375"/>
<dbReference type="OrthoDB" id="5338251at2"/>
<dbReference type="InterPro" id="IPR000847">
    <property type="entry name" value="LysR_HTH_N"/>
</dbReference>
<dbReference type="GO" id="GO:0003700">
    <property type="term" value="F:DNA-binding transcription factor activity"/>
    <property type="evidence" value="ECO:0007669"/>
    <property type="project" value="InterPro"/>
</dbReference>
<dbReference type="EMBL" id="CP012333">
    <property type="protein sequence ID" value="AKU95711.1"/>
    <property type="molecule type" value="Genomic_DNA"/>
</dbReference>
<accession>A0A0K1PQR9</accession>
<dbReference type="Pfam" id="PF03466">
    <property type="entry name" value="LysR_substrate"/>
    <property type="match status" value="1"/>
</dbReference>
<dbReference type="InterPro" id="IPR036390">
    <property type="entry name" value="WH_DNA-bd_sf"/>
</dbReference>
<evidence type="ECO:0000256" key="4">
    <source>
        <dbReference type="ARBA" id="ARBA00023163"/>
    </source>
</evidence>
<dbReference type="AlphaFoldDB" id="A0A0K1PQR9"/>
<dbReference type="PRINTS" id="PR00039">
    <property type="entry name" value="HTHLYSR"/>
</dbReference>
<dbReference type="PANTHER" id="PTHR30419">
    <property type="entry name" value="HTH-TYPE TRANSCRIPTIONAL REGULATOR YBHD"/>
    <property type="match status" value="1"/>
</dbReference>
<feature type="region of interest" description="Disordered" evidence="5">
    <location>
        <begin position="293"/>
        <end position="313"/>
    </location>
</feature>
<dbReference type="PATRIC" id="fig|1391654.3.peg.2409"/>
<dbReference type="PANTHER" id="PTHR30419:SF8">
    <property type="entry name" value="NITROGEN ASSIMILATION TRANSCRIPTIONAL ACTIVATOR-RELATED"/>
    <property type="match status" value="1"/>
</dbReference>
<dbReference type="Gene3D" id="3.40.190.290">
    <property type="match status" value="1"/>
</dbReference>
<feature type="domain" description="HTH lysR-type" evidence="6">
    <location>
        <begin position="1"/>
        <end position="58"/>
    </location>
</feature>
<dbReference type="InterPro" id="IPR050950">
    <property type="entry name" value="HTH-type_LysR_regulators"/>
</dbReference>
<dbReference type="NCBIfam" id="NF008416">
    <property type="entry name" value="PRK11242.1"/>
    <property type="match status" value="1"/>
</dbReference>
<keyword evidence="8" id="KW-1185">Reference proteome</keyword>
<sequence length="313" mass="34794">MQLRHIHYFLAVAEHRSFTRAAAALHVSQPALSQQIRQLEETLDAQLFDRTGRVTRLTDAGDVYLRYARQALHDLAEGQRAIHDVHDLSRGSLRVAVTPTFTTYLVGPLVEAFHGRYPNVALTVLEMSQERMEALLIQGELDVGIAFEDVSTADIDVQALLVETLALVVNRGHTLAKKRSIGLRALDDASLVLLTAEFATREQIDRYCRQHDVRPRVLMEANSLSAVIEIVRRTNLATLLPSTITGERDDLAAIALEPSLLKRTAVLLQRKGAYRSAAARAFVELALEHAAAHAARSEQRRTTTERASSKRGR</sequence>
<dbReference type="KEGG" id="llu:AKJ09_02375"/>
<dbReference type="Gene3D" id="1.10.10.10">
    <property type="entry name" value="Winged helix-like DNA-binding domain superfamily/Winged helix DNA-binding domain"/>
    <property type="match status" value="1"/>
</dbReference>
<evidence type="ECO:0000313" key="7">
    <source>
        <dbReference type="EMBL" id="AKU95711.1"/>
    </source>
</evidence>
<reference evidence="7 8" key="1">
    <citation type="submission" date="2015-08" db="EMBL/GenBank/DDBJ databases">
        <authorList>
            <person name="Babu N.S."/>
            <person name="Beckwith C.J."/>
            <person name="Beseler K.G."/>
            <person name="Brison A."/>
            <person name="Carone J.V."/>
            <person name="Caskin T.P."/>
            <person name="Diamond M."/>
            <person name="Durham M.E."/>
            <person name="Foxe J.M."/>
            <person name="Go M."/>
            <person name="Henderson B.A."/>
            <person name="Jones I.B."/>
            <person name="McGettigan J.A."/>
            <person name="Micheletti S.J."/>
            <person name="Nasrallah M.E."/>
            <person name="Ortiz D."/>
            <person name="Piller C.R."/>
            <person name="Privatt S.R."/>
            <person name="Schneider S.L."/>
            <person name="Sharp S."/>
            <person name="Smith T.C."/>
            <person name="Stanton J.D."/>
            <person name="Ullery H.E."/>
            <person name="Wilson R.J."/>
            <person name="Serrano M.G."/>
            <person name="Buck G."/>
            <person name="Lee V."/>
            <person name="Wang Y."/>
            <person name="Carvalho R."/>
            <person name="Voegtly L."/>
            <person name="Shi R."/>
            <person name="Duckworth R."/>
            <person name="Johnson A."/>
            <person name="Loviza R."/>
            <person name="Walstead R."/>
            <person name="Shah Z."/>
            <person name="Kiflezghi M."/>
            <person name="Wade K."/>
            <person name="Ball S.L."/>
            <person name="Bradley K.W."/>
            <person name="Asai D.J."/>
            <person name="Bowman C.A."/>
            <person name="Russell D.A."/>
            <person name="Pope W.H."/>
            <person name="Jacobs-Sera D."/>
            <person name="Hendrix R.W."/>
            <person name="Hatfull G.F."/>
        </authorList>
    </citation>
    <scope>NUCLEOTIDE SEQUENCE [LARGE SCALE GENOMIC DNA]</scope>
    <source>
        <strain evidence="7 8">DSM 27648</strain>
    </source>
</reference>
<evidence type="ECO:0000256" key="1">
    <source>
        <dbReference type="ARBA" id="ARBA00009437"/>
    </source>
</evidence>
<dbReference type="SUPFAM" id="SSF46785">
    <property type="entry name" value="Winged helix' DNA-binding domain"/>
    <property type="match status" value="1"/>
</dbReference>
<dbReference type="FunFam" id="1.10.10.10:FF:000001">
    <property type="entry name" value="LysR family transcriptional regulator"/>
    <property type="match status" value="1"/>
</dbReference>
<keyword evidence="4" id="KW-0804">Transcription</keyword>
<dbReference type="PROSITE" id="PS50931">
    <property type="entry name" value="HTH_LYSR"/>
    <property type="match status" value="1"/>
</dbReference>
<organism evidence="7 8">
    <name type="scientific">Labilithrix luteola</name>
    <dbReference type="NCBI Taxonomy" id="1391654"/>
    <lineage>
        <taxon>Bacteria</taxon>
        <taxon>Pseudomonadati</taxon>
        <taxon>Myxococcota</taxon>
        <taxon>Polyangia</taxon>
        <taxon>Polyangiales</taxon>
        <taxon>Labilitrichaceae</taxon>
        <taxon>Labilithrix</taxon>
    </lineage>
</organism>
<dbReference type="GO" id="GO:0003677">
    <property type="term" value="F:DNA binding"/>
    <property type="evidence" value="ECO:0007669"/>
    <property type="project" value="UniProtKB-KW"/>
</dbReference>
<name>A0A0K1PQR9_9BACT</name>
<dbReference type="InterPro" id="IPR036388">
    <property type="entry name" value="WH-like_DNA-bd_sf"/>
</dbReference>
<evidence type="ECO:0000256" key="2">
    <source>
        <dbReference type="ARBA" id="ARBA00023015"/>
    </source>
</evidence>
<evidence type="ECO:0000259" key="6">
    <source>
        <dbReference type="PROSITE" id="PS50931"/>
    </source>
</evidence>
<evidence type="ECO:0000256" key="3">
    <source>
        <dbReference type="ARBA" id="ARBA00023125"/>
    </source>
</evidence>
<dbReference type="InterPro" id="IPR005119">
    <property type="entry name" value="LysR_subst-bd"/>
</dbReference>
<dbReference type="Pfam" id="PF00126">
    <property type="entry name" value="HTH_1"/>
    <property type="match status" value="1"/>
</dbReference>
<keyword evidence="3" id="KW-0238">DNA-binding</keyword>
<dbReference type="GO" id="GO:0005829">
    <property type="term" value="C:cytosol"/>
    <property type="evidence" value="ECO:0007669"/>
    <property type="project" value="TreeGrafter"/>
</dbReference>
<protein>
    <submittedName>
        <fullName evidence="7">Cyn operon transcriptional activator</fullName>
    </submittedName>
</protein>
<keyword evidence="2" id="KW-0805">Transcription regulation</keyword>